<proteinExistence type="predicted"/>
<evidence type="ECO:0000313" key="1">
    <source>
        <dbReference type="EMBL" id="GIY44939.1"/>
    </source>
</evidence>
<dbReference type="Proteomes" id="UP001054945">
    <property type="component" value="Unassembled WGS sequence"/>
</dbReference>
<sequence>MLLKLMRNKNSVCIVSFRYRTTHPHIISKHDKNDLMMDARGGVSRKESSATSASVRTPFSFRFTPGCCFLRGDFRPMESPLFFDTTPDDYDWSFGVAAG</sequence>
<organism evidence="1 2">
    <name type="scientific">Caerostris extrusa</name>
    <name type="common">Bark spider</name>
    <name type="synonym">Caerostris bankana</name>
    <dbReference type="NCBI Taxonomy" id="172846"/>
    <lineage>
        <taxon>Eukaryota</taxon>
        <taxon>Metazoa</taxon>
        <taxon>Ecdysozoa</taxon>
        <taxon>Arthropoda</taxon>
        <taxon>Chelicerata</taxon>
        <taxon>Arachnida</taxon>
        <taxon>Araneae</taxon>
        <taxon>Araneomorphae</taxon>
        <taxon>Entelegynae</taxon>
        <taxon>Araneoidea</taxon>
        <taxon>Araneidae</taxon>
        <taxon>Caerostris</taxon>
    </lineage>
</organism>
<name>A0AAV4TGT3_CAEEX</name>
<evidence type="ECO:0000313" key="2">
    <source>
        <dbReference type="Proteomes" id="UP001054945"/>
    </source>
</evidence>
<reference evidence="1 2" key="1">
    <citation type="submission" date="2021-06" db="EMBL/GenBank/DDBJ databases">
        <title>Caerostris extrusa draft genome.</title>
        <authorList>
            <person name="Kono N."/>
            <person name="Arakawa K."/>
        </authorList>
    </citation>
    <scope>NUCLEOTIDE SEQUENCE [LARGE SCALE GENOMIC DNA]</scope>
</reference>
<keyword evidence="2" id="KW-1185">Reference proteome</keyword>
<dbReference type="AlphaFoldDB" id="A0AAV4TGT3"/>
<accession>A0AAV4TGT3</accession>
<protein>
    <submittedName>
        <fullName evidence="1">Uncharacterized protein</fullName>
    </submittedName>
</protein>
<gene>
    <name evidence="1" type="ORF">CEXT_475371</name>
</gene>
<comment type="caution">
    <text evidence="1">The sequence shown here is derived from an EMBL/GenBank/DDBJ whole genome shotgun (WGS) entry which is preliminary data.</text>
</comment>
<dbReference type="EMBL" id="BPLR01011212">
    <property type="protein sequence ID" value="GIY44939.1"/>
    <property type="molecule type" value="Genomic_DNA"/>
</dbReference>